<dbReference type="RefSeq" id="WP_126044276.1">
    <property type="nucleotide sequence ID" value="NZ_RXFM01000007.1"/>
</dbReference>
<comment type="caution">
    <text evidence="1">The sequence shown here is derived from an EMBL/GenBank/DDBJ whole genome shotgun (WGS) entry which is preliminary data.</text>
</comment>
<name>A0A3R9ZQZ6_9RICK</name>
<dbReference type="InterPro" id="IPR017946">
    <property type="entry name" value="PLC-like_Pdiesterase_TIM-brl"/>
</dbReference>
<keyword evidence="2" id="KW-1185">Reference proteome</keyword>
<dbReference type="EMBL" id="RXFM01000007">
    <property type="protein sequence ID" value="RST71299.1"/>
    <property type="molecule type" value="Genomic_DNA"/>
</dbReference>
<dbReference type="AlphaFoldDB" id="A0A3R9ZQZ6"/>
<sequence length="114" mass="13279">MSVILNNTCNIQLNDPWIGLELRRDMIIKEKFLLGEGVNKINIKLWNTNVINCTKKLSKDVKIVLFGINNISDYCESIKLGAYAILTDYPKKMLNYKKQLDQKNLYICDKHKDQ</sequence>
<protein>
    <recommendedName>
        <fullName evidence="3">GP-PDE domain-containing protein</fullName>
    </recommendedName>
</protein>
<evidence type="ECO:0008006" key="3">
    <source>
        <dbReference type="Google" id="ProtNLM"/>
    </source>
</evidence>
<evidence type="ECO:0000313" key="2">
    <source>
        <dbReference type="Proteomes" id="UP000279470"/>
    </source>
</evidence>
<dbReference type="Proteomes" id="UP000279470">
    <property type="component" value="Unassembled WGS sequence"/>
</dbReference>
<accession>A0A3R9ZQZ6</accession>
<reference evidence="2" key="1">
    <citation type="submission" date="2018-11" db="EMBL/GenBank/DDBJ databases">
        <title>Phylogenetic, genomic, and biogeographic characterization of a novel and ubiquitous marine invertebrate-associated Rickettsiales parasite, Candidatus Marinoinvertebrata rohwerii, gen. nov., sp. nov.</title>
        <authorList>
            <person name="Klinges J.G."/>
            <person name="Rosales S.M."/>
            <person name="Mcminds R."/>
            <person name="Shaver E.C."/>
            <person name="Shantz A."/>
            <person name="Peters E.C."/>
            <person name="Burkepile D.E."/>
            <person name="Silliman B.R."/>
            <person name="Vega Thurber R.L."/>
        </authorList>
    </citation>
    <scope>NUCLEOTIDE SEQUENCE [LARGE SCALE GENOMIC DNA]</scope>
    <source>
        <strain evidence="2">a_cerv_44</strain>
    </source>
</reference>
<proteinExistence type="predicted"/>
<organism evidence="1 2">
    <name type="scientific">Candidatus Aquarickettsia rohweri</name>
    <dbReference type="NCBI Taxonomy" id="2602574"/>
    <lineage>
        <taxon>Bacteria</taxon>
        <taxon>Pseudomonadati</taxon>
        <taxon>Pseudomonadota</taxon>
        <taxon>Alphaproteobacteria</taxon>
        <taxon>Rickettsiales</taxon>
        <taxon>Candidatus Midichloriaceae</taxon>
        <taxon>Candidatus Aquarickettsia</taxon>
    </lineage>
</organism>
<dbReference type="SUPFAM" id="SSF51695">
    <property type="entry name" value="PLC-like phosphodiesterases"/>
    <property type="match status" value="1"/>
</dbReference>
<gene>
    <name evidence="1" type="ORF">EIC27_00860</name>
</gene>
<evidence type="ECO:0000313" key="1">
    <source>
        <dbReference type="EMBL" id="RST71299.1"/>
    </source>
</evidence>
<dbReference type="GO" id="GO:0006629">
    <property type="term" value="P:lipid metabolic process"/>
    <property type="evidence" value="ECO:0007669"/>
    <property type="project" value="InterPro"/>
</dbReference>
<dbReference type="OrthoDB" id="5241788at2"/>
<dbReference type="GO" id="GO:0008081">
    <property type="term" value="F:phosphoric diester hydrolase activity"/>
    <property type="evidence" value="ECO:0007669"/>
    <property type="project" value="InterPro"/>
</dbReference>